<keyword evidence="4" id="KW-0808">Transferase</keyword>
<accession>A0A0G1KJ29</accession>
<protein>
    <submittedName>
        <fullName evidence="4">Carbamoyltransferase</fullName>
    </submittedName>
</protein>
<proteinExistence type="inferred from homology"/>
<dbReference type="CDD" id="cd24098">
    <property type="entry name" value="ASKHA_NBD_TobZ_N"/>
    <property type="match status" value="1"/>
</dbReference>
<feature type="domain" description="Carbamoyltransferase" evidence="2">
    <location>
        <begin position="10"/>
        <end position="353"/>
    </location>
</feature>
<gene>
    <name evidence="4" type="ORF">UW81_C0016G0006</name>
</gene>
<sequence length="575" mass="65290">MPKTKSKKTRILGICSDVFITSAVLLEDGKVIAGAPEERFNRQKLYRGFPMQAVKYCLKEARCSLEDIDIVALGWNPGLHIKPSSMRFGQVLRWRGEHFHTVPHALLSLAKTTKVDYVEQSLKQLKNDIKIVYVTHHNSHAANAFFLSPFKESAILTIDGRGEEDTAGFFVGKGNKIEELKLVKLPHSLGLFYGAFTDFLGFAPHSDEWKVMALAARDFPQNKYYEKMKNLVSLNRDGTFELDLSYFHYYLNDRQALYAPKMVKLFGPPRIADSAITERHYEIANALQRVSEETVIHMLNWLHKKTSMENLVVNGGFFMNSVFNGKIANVTKFKNVFVSSCPDDSGTSLGAALYAYHHIGGQKKREEQAHNYYGPQFSNGEIKEALDKYKVNYKYIGDIEKYTARLIAAGKIVGWFQGRMEFGQRALGNRSILADPRDPLMKDKVNKAVKYRETFRPFAPSILEERVAEYFECDKSARVPFMEKVFLIRSQKRQIIPAVTHIDGSGRLQTVSKQTNSRFYKLISEFEQIAKVPIVLNTSFNLKGEAIVCSPTDAIRTFYSCGLDALVLSNYLVAK</sequence>
<feature type="domain" description="Carbamoyltransferase C-terminal" evidence="3">
    <location>
        <begin position="404"/>
        <end position="575"/>
    </location>
</feature>
<evidence type="ECO:0000259" key="3">
    <source>
        <dbReference type="Pfam" id="PF16861"/>
    </source>
</evidence>
<dbReference type="Gene3D" id="3.90.870.20">
    <property type="entry name" value="Carbamoyltransferase, C-terminal domain"/>
    <property type="match status" value="1"/>
</dbReference>
<dbReference type="Pfam" id="PF02543">
    <property type="entry name" value="Carbam_trans_N"/>
    <property type="match status" value="1"/>
</dbReference>
<dbReference type="PANTHER" id="PTHR34847">
    <property type="entry name" value="NODULATION PROTEIN U"/>
    <property type="match status" value="1"/>
</dbReference>
<organism evidence="4 5">
    <name type="scientific">Candidatus Giovannonibacteria bacterium GW2011_GWC2_44_9</name>
    <dbReference type="NCBI Taxonomy" id="1618658"/>
    <lineage>
        <taxon>Bacteria</taxon>
        <taxon>Candidatus Giovannoniibacteriota</taxon>
    </lineage>
</organism>
<evidence type="ECO:0000313" key="5">
    <source>
        <dbReference type="Proteomes" id="UP000033915"/>
    </source>
</evidence>
<dbReference type="Proteomes" id="UP000033915">
    <property type="component" value="Unassembled WGS sequence"/>
</dbReference>
<comment type="similarity">
    <text evidence="1">Belongs to the NodU/CmcH family.</text>
</comment>
<name>A0A0G1KJ29_9BACT</name>
<evidence type="ECO:0000256" key="1">
    <source>
        <dbReference type="ARBA" id="ARBA00006129"/>
    </source>
</evidence>
<dbReference type="Pfam" id="PF16861">
    <property type="entry name" value="Carbam_trans_C"/>
    <property type="match status" value="1"/>
</dbReference>
<evidence type="ECO:0000259" key="2">
    <source>
        <dbReference type="Pfam" id="PF02543"/>
    </source>
</evidence>
<dbReference type="InterPro" id="IPR031730">
    <property type="entry name" value="Carbam_trans_C"/>
</dbReference>
<dbReference type="InterPro" id="IPR051338">
    <property type="entry name" value="NodU/CmcH_Carbamoyltrnsfr"/>
</dbReference>
<dbReference type="GO" id="GO:0016740">
    <property type="term" value="F:transferase activity"/>
    <property type="evidence" value="ECO:0007669"/>
    <property type="project" value="UniProtKB-KW"/>
</dbReference>
<dbReference type="AlphaFoldDB" id="A0A0G1KJ29"/>
<dbReference type="InterPro" id="IPR003696">
    <property type="entry name" value="Carbtransf_dom"/>
</dbReference>
<dbReference type="EMBL" id="LCJT01000016">
    <property type="protein sequence ID" value="KKT83538.1"/>
    <property type="molecule type" value="Genomic_DNA"/>
</dbReference>
<dbReference type="PATRIC" id="fig|1618658.3.peg.527"/>
<comment type="caution">
    <text evidence="4">The sequence shown here is derived from an EMBL/GenBank/DDBJ whole genome shotgun (WGS) entry which is preliminary data.</text>
</comment>
<dbReference type="InterPro" id="IPR043129">
    <property type="entry name" value="ATPase_NBD"/>
</dbReference>
<dbReference type="SUPFAM" id="SSF53067">
    <property type="entry name" value="Actin-like ATPase domain"/>
    <property type="match status" value="1"/>
</dbReference>
<evidence type="ECO:0000313" key="4">
    <source>
        <dbReference type="EMBL" id="KKT83538.1"/>
    </source>
</evidence>
<dbReference type="Gene3D" id="3.30.420.40">
    <property type="match status" value="2"/>
</dbReference>
<reference evidence="4 5" key="1">
    <citation type="journal article" date="2015" name="Nature">
        <title>rRNA introns, odd ribosomes, and small enigmatic genomes across a large radiation of phyla.</title>
        <authorList>
            <person name="Brown C.T."/>
            <person name="Hug L.A."/>
            <person name="Thomas B.C."/>
            <person name="Sharon I."/>
            <person name="Castelle C.J."/>
            <person name="Singh A."/>
            <person name="Wilkins M.J."/>
            <person name="Williams K.H."/>
            <person name="Banfield J.F."/>
        </authorList>
    </citation>
    <scope>NUCLEOTIDE SEQUENCE [LARGE SCALE GENOMIC DNA]</scope>
</reference>
<dbReference type="PANTHER" id="PTHR34847:SF1">
    <property type="entry name" value="NODULATION PROTEIN U"/>
    <property type="match status" value="1"/>
</dbReference>
<dbReference type="InterPro" id="IPR038152">
    <property type="entry name" value="Carbam_trans_C_sf"/>
</dbReference>